<dbReference type="Proteomes" id="UP001321804">
    <property type="component" value="Chromosome"/>
</dbReference>
<dbReference type="InterPro" id="IPR036505">
    <property type="entry name" value="Amidase/PGRP_sf"/>
</dbReference>
<proteinExistence type="predicted"/>
<gene>
    <name evidence="3" type="ORF">KIMC2_19750</name>
</gene>
<feature type="signal peptide" evidence="1">
    <location>
        <begin position="1"/>
        <end position="29"/>
    </location>
</feature>
<dbReference type="KEGG" id="xak:KIMC2_19750"/>
<dbReference type="EMBL" id="AP026801">
    <property type="protein sequence ID" value="BDR57413.1"/>
    <property type="molecule type" value="Genomic_DNA"/>
</dbReference>
<sequence>MHKKIITKTTAVFSALIIMATILFPVANKSEERTQAAGVDINTYIMQHNFSNPTIQTRKTPFWGVGSAYRKGVGKPEGIVVHETANNNSTILNEIAYESNNWNVPGREAYVHAFVDHSQIINTASTDLTCWGAGPVANARYISIELCREKTLDNFARSVNNDAYYVAYLLKKYNLPVTNATHTGSGTVWSHNAVSNLLGGTNHSDPTGYFSSWGYSMDQFFQLVQHKYNNLGANKGQTAEKVASQASISETDTVTAKASNQQFYYKTNAGIVPGGSANQYVGNTYQATSIVKTANNGIYTLLSNNGSAMAWVKAGQLSLAGNDSVAIQTPVQNIAYLNDNAPLYYLMNNGFKASDISGPYSYSIRTIAKTTSGRIFYLLNDNKNGKPFMWVENTHASLKNSLDAQQISTIKGRPAVPDKKGEQIPASVTVNESSPTSWLLESGLTKNGNFTREGSVVYCLGTKAIKGELYANLSVNGFDTIGYVPSSTIHFIGGIYTKEMSKQAGVVVVNNPKGAPLYAYPDGNNVNVNSPKVLPRKSAWKYKTIVTTVDGNKWYSVGNYQWVKGTDVAIKY</sequence>
<dbReference type="CDD" id="cd06583">
    <property type="entry name" value="PGRP"/>
    <property type="match status" value="1"/>
</dbReference>
<feature type="domain" description="N-acetylmuramoyl-L-alanine amidase" evidence="2">
    <location>
        <begin position="63"/>
        <end position="207"/>
    </location>
</feature>
<organism evidence="3 4">
    <name type="scientific">Xylocopilactobacillus apis</name>
    <dbReference type="NCBI Taxonomy" id="2932183"/>
    <lineage>
        <taxon>Bacteria</taxon>
        <taxon>Bacillati</taxon>
        <taxon>Bacillota</taxon>
        <taxon>Bacilli</taxon>
        <taxon>Lactobacillales</taxon>
        <taxon>Lactobacillaceae</taxon>
        <taxon>Xylocopilactobacillus</taxon>
    </lineage>
</organism>
<dbReference type="Gene3D" id="3.40.80.10">
    <property type="entry name" value="Peptidoglycan recognition protein-like"/>
    <property type="match status" value="1"/>
</dbReference>
<keyword evidence="4" id="KW-1185">Reference proteome</keyword>
<name>A0AAU9DQM0_9LACO</name>
<evidence type="ECO:0000313" key="4">
    <source>
        <dbReference type="Proteomes" id="UP001321804"/>
    </source>
</evidence>
<dbReference type="Pfam" id="PF01510">
    <property type="entry name" value="Amidase_2"/>
    <property type="match status" value="1"/>
</dbReference>
<dbReference type="InterPro" id="IPR002502">
    <property type="entry name" value="Amidase_domain"/>
</dbReference>
<evidence type="ECO:0000259" key="2">
    <source>
        <dbReference type="SMART" id="SM00644"/>
    </source>
</evidence>
<reference evidence="3 4" key="1">
    <citation type="journal article" date="2023" name="Microbiol. Spectr.">
        <title>Symbiosis of Carpenter Bees with Uncharacterized Lactic Acid Bacteria Showing NAD Auxotrophy.</title>
        <authorList>
            <person name="Kawasaki S."/>
            <person name="Ozawa K."/>
            <person name="Mori T."/>
            <person name="Yamamoto A."/>
            <person name="Ito M."/>
            <person name="Ohkuma M."/>
            <person name="Sakamoto M."/>
            <person name="Matsutani M."/>
        </authorList>
    </citation>
    <scope>NUCLEOTIDE SEQUENCE [LARGE SCALE GENOMIC DNA]</scope>
    <source>
        <strain evidence="3 4">KimC2</strain>
    </source>
</reference>
<protein>
    <recommendedName>
        <fullName evidence="2">N-acetylmuramoyl-L-alanine amidase domain-containing protein</fullName>
    </recommendedName>
</protein>
<dbReference type="SMART" id="SM00644">
    <property type="entry name" value="Ami_2"/>
    <property type="match status" value="1"/>
</dbReference>
<keyword evidence="1" id="KW-0732">Signal</keyword>
<dbReference type="GO" id="GO:0009253">
    <property type="term" value="P:peptidoglycan catabolic process"/>
    <property type="evidence" value="ECO:0007669"/>
    <property type="project" value="InterPro"/>
</dbReference>
<evidence type="ECO:0000313" key="3">
    <source>
        <dbReference type="EMBL" id="BDR57413.1"/>
    </source>
</evidence>
<dbReference type="GO" id="GO:0008745">
    <property type="term" value="F:N-acetylmuramoyl-L-alanine amidase activity"/>
    <property type="evidence" value="ECO:0007669"/>
    <property type="project" value="InterPro"/>
</dbReference>
<dbReference type="RefSeq" id="WP_317696492.1">
    <property type="nucleotide sequence ID" value="NZ_AP026801.1"/>
</dbReference>
<dbReference type="SUPFAM" id="SSF55846">
    <property type="entry name" value="N-acetylmuramoyl-L-alanine amidase-like"/>
    <property type="match status" value="1"/>
</dbReference>
<feature type="chain" id="PRO_5043448574" description="N-acetylmuramoyl-L-alanine amidase domain-containing protein" evidence="1">
    <location>
        <begin position="30"/>
        <end position="572"/>
    </location>
</feature>
<accession>A0AAU9DQM0</accession>
<evidence type="ECO:0000256" key="1">
    <source>
        <dbReference type="SAM" id="SignalP"/>
    </source>
</evidence>
<dbReference type="AlphaFoldDB" id="A0AAU9DQM0"/>